<accession>A0ABM7VHE3</accession>
<sequence>MTIKVVAINLLNQLSDALEQLDRRTFQFPVEILGNSTIGQHVRHTLEFFICLQSGLKNQTVNYDSRARDLRIEEDLDFCQAVIEDLKSFIDAAENTPLTLAGEYLNENDPLSFSLSSCFERELAYNIEHTVHHMAMIRVAFRSAFPQVKVADNFGVASSTVAHQKSE</sequence>
<dbReference type="InterPro" id="IPR034660">
    <property type="entry name" value="DinB/YfiT-like"/>
</dbReference>
<dbReference type="SUPFAM" id="SSF109854">
    <property type="entry name" value="DinB/YfiT-like putative metalloenzymes"/>
    <property type="match status" value="1"/>
</dbReference>
<dbReference type="Proteomes" id="UP001354989">
    <property type="component" value="Chromosome"/>
</dbReference>
<reference evidence="1 2" key="1">
    <citation type="submission" date="2021-12" db="EMBL/GenBank/DDBJ databases">
        <title>Genome sequencing of bacteria with rrn-lacking chromosome and rrn-plasmid.</title>
        <authorList>
            <person name="Anda M."/>
            <person name="Iwasaki W."/>
        </authorList>
    </citation>
    <scope>NUCLEOTIDE SEQUENCE [LARGE SCALE GENOMIC DNA]</scope>
    <source>
        <strain evidence="1 2">NBRC 101262</strain>
    </source>
</reference>
<keyword evidence="2" id="KW-1185">Reference proteome</keyword>
<dbReference type="PANTHER" id="PTHR39473:SF1">
    <property type="entry name" value="DINB-LIKE DOMAIN-CONTAINING PROTEIN"/>
    <property type="match status" value="1"/>
</dbReference>
<dbReference type="EMBL" id="AP025292">
    <property type="protein sequence ID" value="BDD00398.1"/>
    <property type="molecule type" value="Genomic_DNA"/>
</dbReference>
<evidence type="ECO:0008006" key="3">
    <source>
        <dbReference type="Google" id="ProtNLM"/>
    </source>
</evidence>
<name>A0ABM7VHE3_9BACT</name>
<gene>
    <name evidence="1" type="ORF">PEPS_26780</name>
</gene>
<dbReference type="PANTHER" id="PTHR39473">
    <property type="match status" value="1"/>
</dbReference>
<proteinExistence type="predicted"/>
<evidence type="ECO:0000313" key="1">
    <source>
        <dbReference type="EMBL" id="BDD00398.1"/>
    </source>
</evidence>
<protein>
    <recommendedName>
        <fullName evidence="3">DinB family protein</fullName>
    </recommendedName>
</protein>
<organism evidence="1 2">
    <name type="scientific">Persicobacter psychrovividus</name>
    <dbReference type="NCBI Taxonomy" id="387638"/>
    <lineage>
        <taxon>Bacteria</taxon>
        <taxon>Pseudomonadati</taxon>
        <taxon>Bacteroidota</taxon>
        <taxon>Cytophagia</taxon>
        <taxon>Cytophagales</taxon>
        <taxon>Persicobacteraceae</taxon>
        <taxon>Persicobacter</taxon>
    </lineage>
</organism>
<dbReference type="RefSeq" id="WP_338397301.1">
    <property type="nucleotide sequence ID" value="NZ_AP025292.1"/>
</dbReference>
<evidence type="ECO:0000313" key="2">
    <source>
        <dbReference type="Proteomes" id="UP001354989"/>
    </source>
</evidence>